<gene>
    <name evidence="4" type="ORF">SAMN05443428_11615</name>
</gene>
<reference evidence="5" key="1">
    <citation type="submission" date="2017-02" db="EMBL/GenBank/DDBJ databases">
        <authorList>
            <person name="Varghese N."/>
            <person name="Submissions S."/>
        </authorList>
    </citation>
    <scope>NUCLEOTIDE SEQUENCE [LARGE SCALE GENOMIC DNA]</scope>
    <source>
        <strain evidence="5">USBA 833</strain>
    </source>
</reference>
<dbReference type="GO" id="GO:0016301">
    <property type="term" value="F:kinase activity"/>
    <property type="evidence" value="ECO:0007669"/>
    <property type="project" value="UniProtKB-KW"/>
</dbReference>
<dbReference type="InterPro" id="IPR003594">
    <property type="entry name" value="HATPase_dom"/>
</dbReference>
<protein>
    <submittedName>
        <fullName evidence="4">Histidine kinase-, DNA gyrase B-, and HSP90-like ATPase</fullName>
    </submittedName>
</protein>
<dbReference type="Proteomes" id="UP000190105">
    <property type="component" value="Unassembled WGS sequence"/>
</dbReference>
<dbReference type="GO" id="GO:0000160">
    <property type="term" value="P:phosphorelay signal transduction system"/>
    <property type="evidence" value="ECO:0007669"/>
    <property type="project" value="UniProtKB-KW"/>
</dbReference>
<evidence type="ECO:0000259" key="3">
    <source>
        <dbReference type="PROSITE" id="PS50109"/>
    </source>
</evidence>
<proteinExistence type="predicted"/>
<feature type="domain" description="Histidine kinase" evidence="3">
    <location>
        <begin position="1"/>
        <end position="106"/>
    </location>
</feature>
<dbReference type="PROSITE" id="PS50109">
    <property type="entry name" value="HIS_KIN"/>
    <property type="match status" value="1"/>
</dbReference>
<dbReference type="RefSeq" id="WP_078697065.1">
    <property type="nucleotide sequence ID" value="NZ_FUYH01000016.1"/>
</dbReference>
<dbReference type="SUPFAM" id="SSF55874">
    <property type="entry name" value="ATPase domain of HSP90 chaperone/DNA topoisomerase II/histidine kinase"/>
    <property type="match status" value="1"/>
</dbReference>
<dbReference type="EMBL" id="FUYH01000016">
    <property type="protein sequence ID" value="SKA94478.1"/>
    <property type="molecule type" value="Genomic_DNA"/>
</dbReference>
<dbReference type="Gene3D" id="3.30.565.10">
    <property type="entry name" value="Histidine kinase-like ATPase, C-terminal domain"/>
    <property type="match status" value="1"/>
</dbReference>
<dbReference type="Pfam" id="PF02518">
    <property type="entry name" value="HATPase_c"/>
    <property type="match status" value="1"/>
</dbReference>
<evidence type="ECO:0000256" key="2">
    <source>
        <dbReference type="ARBA" id="ARBA00023012"/>
    </source>
</evidence>
<evidence type="ECO:0000313" key="5">
    <source>
        <dbReference type="Proteomes" id="UP000190105"/>
    </source>
</evidence>
<dbReference type="AlphaFoldDB" id="A0A1T4XZ27"/>
<organism evidence="4 5">
    <name type="scientific">Caloramator quimbayensis</name>
    <dbReference type="NCBI Taxonomy" id="1147123"/>
    <lineage>
        <taxon>Bacteria</taxon>
        <taxon>Bacillati</taxon>
        <taxon>Bacillota</taxon>
        <taxon>Clostridia</taxon>
        <taxon>Eubacteriales</taxon>
        <taxon>Clostridiaceae</taxon>
        <taxon>Caloramator</taxon>
    </lineage>
</organism>
<sequence length="181" mass="20563">MRELSLHIMDIIENSISAKATLICLEIIEDKNSDILKIIIKDNGCGIDEKDIEKVKDPFVTSRKTRKVGLGIPLFEAACLRCEGRLDIKSAKDKGTEIEAVMKYSHIDRAPLGRIEDTIMSVLLYPQVDILYKHIVNEKEFNFDSREIKKVIGEDLTLPDILQWIKQYIKEGIDEIGGGVY</sequence>
<dbReference type="OrthoDB" id="9797586at2"/>
<keyword evidence="5" id="KW-1185">Reference proteome</keyword>
<evidence type="ECO:0000256" key="1">
    <source>
        <dbReference type="ARBA" id="ARBA00022777"/>
    </source>
</evidence>
<evidence type="ECO:0000313" key="4">
    <source>
        <dbReference type="EMBL" id="SKA94478.1"/>
    </source>
</evidence>
<dbReference type="InterPro" id="IPR005467">
    <property type="entry name" value="His_kinase_dom"/>
</dbReference>
<keyword evidence="2" id="KW-0902">Two-component regulatory system</keyword>
<keyword evidence="1 4" id="KW-0418">Kinase</keyword>
<keyword evidence="1 4" id="KW-0808">Transferase</keyword>
<dbReference type="STRING" id="1147123.SAMN05443428_11615"/>
<name>A0A1T4XZ27_9CLOT</name>
<accession>A0A1T4XZ27</accession>
<dbReference type="InterPro" id="IPR036890">
    <property type="entry name" value="HATPase_C_sf"/>
</dbReference>